<dbReference type="InterPro" id="IPR009045">
    <property type="entry name" value="Zn_M74/Hedgehog-like"/>
</dbReference>
<evidence type="ECO:0008006" key="3">
    <source>
        <dbReference type="Google" id="ProtNLM"/>
    </source>
</evidence>
<evidence type="ECO:0000313" key="2">
    <source>
        <dbReference type="Proteomes" id="UP000548978"/>
    </source>
</evidence>
<dbReference type="SUPFAM" id="SSF55166">
    <property type="entry name" value="Hedgehog/DD-peptidase"/>
    <property type="match status" value="1"/>
</dbReference>
<comment type="caution">
    <text evidence="1">The sequence shown here is derived from an EMBL/GenBank/DDBJ whole genome shotgun (WGS) entry which is preliminary data.</text>
</comment>
<accession>A0A7W9A460</accession>
<gene>
    <name evidence="1" type="ORF">FHS65_001896</name>
</gene>
<reference evidence="1 2" key="1">
    <citation type="submission" date="2020-08" db="EMBL/GenBank/DDBJ databases">
        <title>Genomic Encyclopedia of Type Strains, Phase IV (KMG-IV): sequencing the most valuable type-strain genomes for metagenomic binning, comparative biology and taxonomic classification.</title>
        <authorList>
            <person name="Goeker M."/>
        </authorList>
    </citation>
    <scope>NUCLEOTIDE SEQUENCE [LARGE SCALE GENOMIC DNA]</scope>
    <source>
        <strain evidence="1 2">DSM 24448</strain>
    </source>
</reference>
<name>A0A7W9A460_9CAUL</name>
<protein>
    <recommendedName>
        <fullName evidence="3">Peptidase M15</fullName>
    </recommendedName>
</protein>
<dbReference type="AlphaFoldDB" id="A0A7W9A460"/>
<dbReference type="OrthoDB" id="7171572at2"/>
<keyword evidence="2" id="KW-1185">Reference proteome</keyword>
<dbReference type="RefSeq" id="WP_123288428.1">
    <property type="nucleotide sequence ID" value="NZ_JACIJB010000008.1"/>
</dbReference>
<sequence>MRTPKSVAALEELGRVRLSPNFFMRDFLYSEIANFHGLPNIPEEPKLAIEAGTKLCVELLEPLNATFGRIAIRSAYRSPTLNAFGNAKGNLGCASNEANFAGHIWDRRDAEGRMGATACVVVPWFADLYEAGRDWRALAWWVHDHLPYSNMEFFKTRAAFNLTWREQPERRIDHYIPNGCLTKPGMAGHADKHDEWYSDFPKLTV</sequence>
<proteinExistence type="predicted"/>
<evidence type="ECO:0000313" key="1">
    <source>
        <dbReference type="EMBL" id="MBB5661137.1"/>
    </source>
</evidence>
<dbReference type="EMBL" id="JACIJB010000008">
    <property type="protein sequence ID" value="MBB5661137.1"/>
    <property type="molecule type" value="Genomic_DNA"/>
</dbReference>
<dbReference type="Proteomes" id="UP000548978">
    <property type="component" value="Unassembled WGS sequence"/>
</dbReference>
<organism evidence="1 2">
    <name type="scientific">Brevundimonas halotolerans</name>
    <dbReference type="NCBI Taxonomy" id="69670"/>
    <lineage>
        <taxon>Bacteria</taxon>
        <taxon>Pseudomonadati</taxon>
        <taxon>Pseudomonadota</taxon>
        <taxon>Alphaproteobacteria</taxon>
        <taxon>Caulobacterales</taxon>
        <taxon>Caulobacteraceae</taxon>
        <taxon>Brevundimonas</taxon>
    </lineage>
</organism>